<dbReference type="eggNOG" id="ENOG502RU0E">
    <property type="taxonomic scope" value="Eukaryota"/>
</dbReference>
<protein>
    <submittedName>
        <fullName evidence="3">Uncharacterized protein</fullName>
    </submittedName>
</protein>
<feature type="compositionally biased region" description="Polar residues" evidence="2">
    <location>
        <begin position="407"/>
        <end position="418"/>
    </location>
</feature>
<dbReference type="PANTHER" id="PTHR21859">
    <property type="entry name" value="ACROSOME-SPECIFIC PROTEIN"/>
    <property type="match status" value="1"/>
</dbReference>
<dbReference type="AlphaFoldDB" id="L9LE17"/>
<proteinExistence type="inferred from homology"/>
<dbReference type="PANTHER" id="PTHR21859:SF58">
    <property type="entry name" value="SPERMATOGENESIS-ASSOCIATED PROTEIN 31E1"/>
    <property type="match status" value="1"/>
</dbReference>
<dbReference type="FunCoup" id="L9LE17">
    <property type="interactions" value="36"/>
</dbReference>
<keyword evidence="4" id="KW-1185">Reference proteome</keyword>
<feature type="region of interest" description="Disordered" evidence="2">
    <location>
        <begin position="627"/>
        <end position="679"/>
    </location>
</feature>
<feature type="region of interest" description="Disordered" evidence="2">
    <location>
        <begin position="147"/>
        <end position="258"/>
    </location>
</feature>
<comment type="similarity">
    <text evidence="1">Belongs to the SPATA31 family.</text>
</comment>
<feature type="compositionally biased region" description="Polar residues" evidence="2">
    <location>
        <begin position="163"/>
        <end position="185"/>
    </location>
</feature>
<accession>L9LE17</accession>
<feature type="compositionally biased region" description="Polar residues" evidence="2">
    <location>
        <begin position="281"/>
        <end position="297"/>
    </location>
</feature>
<feature type="region of interest" description="Disordered" evidence="2">
    <location>
        <begin position="500"/>
        <end position="520"/>
    </location>
</feature>
<feature type="region of interest" description="Disordered" evidence="2">
    <location>
        <begin position="365"/>
        <end position="455"/>
    </location>
</feature>
<evidence type="ECO:0000313" key="3">
    <source>
        <dbReference type="EMBL" id="ELW72954.1"/>
    </source>
</evidence>
<evidence type="ECO:0000256" key="1">
    <source>
        <dbReference type="ARBA" id="ARBA00035009"/>
    </source>
</evidence>
<sequence>MENFFFPLKSVTDTWLSSSTTPWVMDVILGILCGLGLFLLLCAFFPSNPPGPLPQRKTNARKVELRGKKKSRKKDNVLKRASLLASEHSAEAGDPPGKGQSEAQSTLPFWVTRGSGTSLRAKVATLLEEPPRKAPGQEGLTKAVPTLQTPLSAPSPAFKKGQGTPSQIPASSTAQWARWSSQPLTGSLKGRTEQRVITGIGRSGQEPHPHPAPARNGPQEQRGSEASPDPCHLRKSLYRSTGSQSLSTGDTMGIVKPKEKGPTCKIVVGAHTLANSQTISVSLSSARSPGRSQSRSPAAQKVDVPGPITQDVGDLDIKVEIQAEHRAQSPACGILLQDLTTGIISEGRTAGMSITDYHRDVVSRASRATPAGSQSLSSTKVSAAQESRAFTRTAGSSQGQHVPRSRIVQSPWKNQTQMPGPDTTGGYKRPRSGGQEQRLGGPACSQTSGMSHSVQSRGIRNVFGSKDPELLEEKRQAPTENYFRKTMTKLAEYFNPIKKSKEQEEPLQEGKPPTVTAQHRGPVMGKVFSDSRGADAQALSEIVAEIMLNELKLQHAEGPSKFNCHKDYFQPAVGRRSGNHSGPSYPEQRRLMKDVASVHQATSRGHSFTKNRWIQDKDSKWIPSAWESVPQANPKQHRPRGARSTDCPVYSPGHYLLQRDVPSGPSGPPPHSFPAGENL</sequence>
<evidence type="ECO:0000256" key="2">
    <source>
        <dbReference type="SAM" id="MobiDB-lite"/>
    </source>
</evidence>
<gene>
    <name evidence="3" type="ORF">TREES_T100000027</name>
</gene>
<feature type="compositionally biased region" description="Polar residues" evidence="2">
    <location>
        <begin position="444"/>
        <end position="455"/>
    </location>
</feature>
<reference evidence="4" key="2">
    <citation type="journal article" date="2013" name="Nat. Commun.">
        <title>Genome of the Chinese tree shrew.</title>
        <authorList>
            <person name="Fan Y."/>
            <person name="Huang Z.Y."/>
            <person name="Cao C.C."/>
            <person name="Chen C.S."/>
            <person name="Chen Y.X."/>
            <person name="Fan D.D."/>
            <person name="He J."/>
            <person name="Hou H.L."/>
            <person name="Hu L."/>
            <person name="Hu X.T."/>
            <person name="Jiang X.T."/>
            <person name="Lai R."/>
            <person name="Lang Y.S."/>
            <person name="Liang B."/>
            <person name="Liao S.G."/>
            <person name="Mu D."/>
            <person name="Ma Y.Y."/>
            <person name="Niu Y.Y."/>
            <person name="Sun X.Q."/>
            <person name="Xia J.Q."/>
            <person name="Xiao J."/>
            <person name="Xiong Z.Q."/>
            <person name="Xu L."/>
            <person name="Yang L."/>
            <person name="Zhang Y."/>
            <person name="Zhao W."/>
            <person name="Zhao X.D."/>
            <person name="Zheng Y.T."/>
            <person name="Zhou J.M."/>
            <person name="Zhu Y.B."/>
            <person name="Zhang G.J."/>
            <person name="Wang J."/>
            <person name="Yao Y.G."/>
        </authorList>
    </citation>
    <scope>NUCLEOTIDE SEQUENCE [LARGE SCALE GENOMIC DNA]</scope>
</reference>
<feature type="compositionally biased region" description="Polar residues" evidence="2">
    <location>
        <begin position="238"/>
        <end position="250"/>
    </location>
</feature>
<organism evidence="3 4">
    <name type="scientific">Tupaia chinensis</name>
    <name type="common">Chinese tree shrew</name>
    <name type="synonym">Tupaia belangeri chinensis</name>
    <dbReference type="NCBI Taxonomy" id="246437"/>
    <lineage>
        <taxon>Eukaryota</taxon>
        <taxon>Metazoa</taxon>
        <taxon>Chordata</taxon>
        <taxon>Craniata</taxon>
        <taxon>Vertebrata</taxon>
        <taxon>Euteleostomi</taxon>
        <taxon>Mammalia</taxon>
        <taxon>Eutheria</taxon>
        <taxon>Euarchontoglires</taxon>
        <taxon>Scandentia</taxon>
        <taxon>Tupaiidae</taxon>
        <taxon>Tupaia</taxon>
    </lineage>
</organism>
<dbReference type="EMBL" id="KB320375">
    <property type="protein sequence ID" value="ELW72954.1"/>
    <property type="molecule type" value="Genomic_DNA"/>
</dbReference>
<feature type="region of interest" description="Disordered" evidence="2">
    <location>
        <begin position="281"/>
        <end position="309"/>
    </location>
</feature>
<evidence type="ECO:0000313" key="4">
    <source>
        <dbReference type="Proteomes" id="UP000011518"/>
    </source>
</evidence>
<dbReference type="STRING" id="246437.L9LE17"/>
<dbReference type="InParanoid" id="L9LE17"/>
<feature type="compositionally biased region" description="Polar residues" evidence="2">
    <location>
        <begin position="371"/>
        <end position="400"/>
    </location>
</feature>
<name>L9LE17_TUPCH</name>
<reference evidence="4" key="1">
    <citation type="submission" date="2012-07" db="EMBL/GenBank/DDBJ databases">
        <title>Genome of the Chinese tree shrew, a rising model animal genetically related to primates.</title>
        <authorList>
            <person name="Zhang G."/>
            <person name="Fan Y."/>
            <person name="Yao Y."/>
            <person name="Huang Z."/>
        </authorList>
    </citation>
    <scope>NUCLEOTIDE SEQUENCE [LARGE SCALE GENOMIC DNA]</scope>
</reference>
<feature type="region of interest" description="Disordered" evidence="2">
    <location>
        <begin position="51"/>
        <end position="76"/>
    </location>
</feature>
<dbReference type="Proteomes" id="UP000011518">
    <property type="component" value="Unassembled WGS sequence"/>
</dbReference>